<organism evidence="2 3">
    <name type="scientific">Candidatus Woesebacteria bacterium RIFCSPHIGHO2_12_FULL_46_16</name>
    <dbReference type="NCBI Taxonomy" id="1802513"/>
    <lineage>
        <taxon>Bacteria</taxon>
        <taxon>Candidatus Woeseibacteriota</taxon>
    </lineage>
</organism>
<reference evidence="2 3" key="1">
    <citation type="journal article" date="2016" name="Nat. Commun.">
        <title>Thousands of microbial genomes shed light on interconnected biogeochemical processes in an aquifer system.</title>
        <authorList>
            <person name="Anantharaman K."/>
            <person name="Brown C.T."/>
            <person name="Hug L.A."/>
            <person name="Sharon I."/>
            <person name="Castelle C.J."/>
            <person name="Probst A.J."/>
            <person name="Thomas B.C."/>
            <person name="Singh A."/>
            <person name="Wilkins M.J."/>
            <person name="Karaoz U."/>
            <person name="Brodie E.L."/>
            <person name="Williams K.H."/>
            <person name="Hubbard S.S."/>
            <person name="Banfield J.F."/>
        </authorList>
    </citation>
    <scope>NUCLEOTIDE SEQUENCE [LARGE SCALE GENOMIC DNA]</scope>
</reference>
<comment type="caution">
    <text evidence="2">The sequence shown here is derived from an EMBL/GenBank/DDBJ whole genome shotgun (WGS) entry which is preliminary data.</text>
</comment>
<dbReference type="GO" id="GO:0009143">
    <property type="term" value="P:nucleoside triphosphate catabolic process"/>
    <property type="evidence" value="ECO:0007669"/>
    <property type="project" value="InterPro"/>
</dbReference>
<proteinExistence type="predicted"/>
<gene>
    <name evidence="2" type="ORF">A3E46_00490</name>
</gene>
<dbReference type="SUPFAM" id="SSF52972">
    <property type="entry name" value="ITPase-like"/>
    <property type="match status" value="1"/>
</dbReference>
<evidence type="ECO:0000313" key="3">
    <source>
        <dbReference type="Proteomes" id="UP000178313"/>
    </source>
</evidence>
<evidence type="ECO:0000313" key="2">
    <source>
        <dbReference type="EMBL" id="OGM58078.1"/>
    </source>
</evidence>
<dbReference type="CDD" id="cd00985">
    <property type="entry name" value="Maf_Ham1"/>
    <property type="match status" value="1"/>
</dbReference>
<keyword evidence="1" id="KW-0378">Hydrolase</keyword>
<dbReference type="InterPro" id="IPR002637">
    <property type="entry name" value="RdgB/HAM1"/>
</dbReference>
<accession>A0A1F8B3W6</accession>
<dbReference type="GO" id="GO:0047429">
    <property type="term" value="F:nucleoside triphosphate diphosphatase activity"/>
    <property type="evidence" value="ECO:0007669"/>
    <property type="project" value="InterPro"/>
</dbReference>
<dbReference type="EMBL" id="MGGZ01000001">
    <property type="protein sequence ID" value="OGM58078.1"/>
    <property type="molecule type" value="Genomic_DNA"/>
</dbReference>
<name>A0A1F8B3W6_9BACT</name>
<dbReference type="InterPro" id="IPR029001">
    <property type="entry name" value="ITPase-like_fam"/>
</dbReference>
<dbReference type="Proteomes" id="UP000178313">
    <property type="component" value="Unassembled WGS sequence"/>
</dbReference>
<dbReference type="Pfam" id="PF01725">
    <property type="entry name" value="Ham1p_like"/>
    <property type="match status" value="1"/>
</dbReference>
<dbReference type="STRING" id="1802513.A3E46_00490"/>
<evidence type="ECO:0000256" key="1">
    <source>
        <dbReference type="ARBA" id="ARBA00022801"/>
    </source>
</evidence>
<evidence type="ECO:0008006" key="4">
    <source>
        <dbReference type="Google" id="ProtNLM"/>
    </source>
</evidence>
<dbReference type="Gene3D" id="3.90.950.10">
    <property type="match status" value="1"/>
</dbReference>
<sequence length="201" mass="22633">MIERLVIGSTNPGKIKEWKLLLKGFPLVSIAEVGKFPEPQEDGQTFLEIAKRKAKHYARLSKDFVLAEDGGFEIDFLDGAPGVKSRRVLPGDKEGTDQELIDFVMDKLKGVPESKRGAKLITSVVLADPKGRIIYEDMGEIRGEVPLKASPNLEPGYPYRSVFFIPGANKYYVDLTEGEHRKFNHRSPVARRLAKFLLEYK</sequence>
<protein>
    <recommendedName>
        <fullName evidence="4">Non-canonical purine NTP pyrophosphatase</fullName>
    </recommendedName>
</protein>
<dbReference type="AlphaFoldDB" id="A0A1F8B3W6"/>